<reference evidence="12 13" key="1">
    <citation type="submission" date="2022-02" db="EMBL/GenBank/DDBJ databases">
        <title>The car tank lid bacteriome: a reservoir of bacteria with potential in bioremediation of fuel.</title>
        <authorList>
            <person name="Vidal-Verdu A."/>
            <person name="Gomez-Martinez D."/>
            <person name="Latorre-Perez A."/>
            <person name="Pereto J."/>
            <person name="Porcar M."/>
        </authorList>
    </citation>
    <scope>NUCLEOTIDE SEQUENCE [LARGE SCALE GENOMIC DNA]</scope>
    <source>
        <strain evidence="12 13">4D.3</strain>
    </source>
</reference>
<evidence type="ECO:0000313" key="13">
    <source>
        <dbReference type="Proteomes" id="UP001651050"/>
    </source>
</evidence>
<evidence type="ECO:0000256" key="4">
    <source>
        <dbReference type="ARBA" id="ARBA00012827"/>
    </source>
</evidence>
<dbReference type="Gene3D" id="2.40.30.20">
    <property type="match status" value="2"/>
</dbReference>
<evidence type="ECO:0000256" key="3">
    <source>
        <dbReference type="ARBA" id="ARBA00004887"/>
    </source>
</evidence>
<feature type="repeat" description="Lumazine-binding" evidence="10">
    <location>
        <begin position="1"/>
        <end position="100"/>
    </location>
</feature>
<dbReference type="InterPro" id="IPR017938">
    <property type="entry name" value="Riboflavin_synthase-like_b-brl"/>
</dbReference>
<dbReference type="PIRSF" id="PIRSF000498">
    <property type="entry name" value="Riboflavin_syn_A"/>
    <property type="match status" value="1"/>
</dbReference>
<keyword evidence="7 12" id="KW-0808">Transferase</keyword>
<dbReference type="EC" id="2.5.1.9" evidence="4 9"/>
<dbReference type="SUPFAM" id="SSF63380">
    <property type="entry name" value="Riboflavin synthase domain-like"/>
    <property type="match status" value="2"/>
</dbReference>
<keyword evidence="13" id="KW-1185">Reference proteome</keyword>
<dbReference type="NCBIfam" id="NF006767">
    <property type="entry name" value="PRK09289.1"/>
    <property type="match status" value="1"/>
</dbReference>
<dbReference type="RefSeq" id="WP_416343517.1">
    <property type="nucleotide sequence ID" value="NZ_JALQCY010000002.1"/>
</dbReference>
<dbReference type="InterPro" id="IPR001783">
    <property type="entry name" value="Lumazine-bd"/>
</dbReference>
<feature type="repeat" description="Lumazine-binding" evidence="10">
    <location>
        <begin position="101"/>
        <end position="197"/>
    </location>
</feature>
<keyword evidence="6" id="KW-0686">Riboflavin biosynthesis</keyword>
<evidence type="ECO:0000313" key="12">
    <source>
        <dbReference type="EMBL" id="MCK9793679.1"/>
    </source>
</evidence>
<evidence type="ECO:0000256" key="6">
    <source>
        <dbReference type="ARBA" id="ARBA00022619"/>
    </source>
</evidence>
<gene>
    <name evidence="12" type="ORF">M1843_07980</name>
</gene>
<dbReference type="CDD" id="cd00402">
    <property type="entry name" value="Riboflavin_synthase_like"/>
    <property type="match status" value="1"/>
</dbReference>
<dbReference type="PANTHER" id="PTHR21098">
    <property type="entry name" value="RIBOFLAVIN SYNTHASE ALPHA CHAIN"/>
    <property type="match status" value="1"/>
</dbReference>
<comment type="catalytic activity">
    <reaction evidence="1">
        <text>2 6,7-dimethyl-8-(1-D-ribityl)lumazine + H(+) = 5-amino-6-(D-ribitylamino)uracil + riboflavin</text>
        <dbReference type="Rhea" id="RHEA:20772"/>
        <dbReference type="ChEBI" id="CHEBI:15378"/>
        <dbReference type="ChEBI" id="CHEBI:15934"/>
        <dbReference type="ChEBI" id="CHEBI:57986"/>
        <dbReference type="ChEBI" id="CHEBI:58201"/>
        <dbReference type="EC" id="2.5.1.9"/>
    </reaction>
</comment>
<dbReference type="PANTHER" id="PTHR21098:SF12">
    <property type="entry name" value="RIBOFLAVIN SYNTHASE"/>
    <property type="match status" value="1"/>
</dbReference>
<evidence type="ECO:0000256" key="9">
    <source>
        <dbReference type="NCBIfam" id="TIGR00187"/>
    </source>
</evidence>
<evidence type="ECO:0000256" key="8">
    <source>
        <dbReference type="ARBA" id="ARBA00022737"/>
    </source>
</evidence>
<comment type="pathway">
    <text evidence="3">Cofactor biosynthesis; riboflavin biosynthesis; riboflavin from 2-hydroxy-3-oxobutyl phosphate and 5-amino-6-(D-ribitylamino)uracil: step 2/2.</text>
</comment>
<keyword evidence="8" id="KW-0677">Repeat</keyword>
<comment type="caution">
    <text evidence="12">The sequence shown here is derived from an EMBL/GenBank/DDBJ whole genome shotgun (WGS) entry which is preliminary data.</text>
</comment>
<comment type="function">
    <text evidence="2">Catalyzes the dismutation of two molecules of 6,7-dimethyl-8-ribityllumazine, resulting in the formation of riboflavin and 5-amino-6-(D-ribitylamino)uracil.</text>
</comment>
<feature type="domain" description="Lumazine-binding" evidence="11">
    <location>
        <begin position="1"/>
        <end position="100"/>
    </location>
</feature>
<evidence type="ECO:0000256" key="5">
    <source>
        <dbReference type="ARBA" id="ARBA00013950"/>
    </source>
</evidence>
<organism evidence="12 13">
    <name type="scientific">Isoptericola peretonis</name>
    <dbReference type="NCBI Taxonomy" id="2918523"/>
    <lineage>
        <taxon>Bacteria</taxon>
        <taxon>Bacillati</taxon>
        <taxon>Actinomycetota</taxon>
        <taxon>Actinomycetes</taxon>
        <taxon>Micrococcales</taxon>
        <taxon>Promicromonosporaceae</taxon>
        <taxon>Isoptericola</taxon>
    </lineage>
</organism>
<evidence type="ECO:0000256" key="10">
    <source>
        <dbReference type="PROSITE-ProRule" id="PRU00524"/>
    </source>
</evidence>
<dbReference type="EMBL" id="JALQCY010000002">
    <property type="protein sequence ID" value="MCK9793679.1"/>
    <property type="molecule type" value="Genomic_DNA"/>
</dbReference>
<dbReference type="Pfam" id="PF00677">
    <property type="entry name" value="Lum_binding"/>
    <property type="match status" value="2"/>
</dbReference>
<dbReference type="NCBIfam" id="NF009566">
    <property type="entry name" value="PRK13020.1"/>
    <property type="match status" value="1"/>
</dbReference>
<protein>
    <recommendedName>
        <fullName evidence="5 9">Riboflavin synthase</fullName>
        <ecNumber evidence="4 9">2.5.1.9</ecNumber>
    </recommendedName>
</protein>
<feature type="domain" description="Lumazine-binding" evidence="11">
    <location>
        <begin position="101"/>
        <end position="197"/>
    </location>
</feature>
<evidence type="ECO:0000256" key="2">
    <source>
        <dbReference type="ARBA" id="ARBA00002803"/>
    </source>
</evidence>
<sequence>MFTGIVEELGAVVAVREHADGARLTVAADAVLDGTRPGDSIAVDGCCLTVAELGEHDGRPVWTADLMAETLRRTGLGARRPGDGVNLERALAAGGRFGGHVVQGHVDGVGTVLARTPGTQWEVVEIALPAALARYVVAQGSIAVDGVSLTVVSVGADAFTVSLIPETRTRTTLGRRAVGETVNLEVDVLSKYVERHLALGPVGAPREAAEAGAAR</sequence>
<evidence type="ECO:0000259" key="11">
    <source>
        <dbReference type="PROSITE" id="PS51177"/>
    </source>
</evidence>
<dbReference type="InterPro" id="IPR023366">
    <property type="entry name" value="ATP_synth_asu-like_sf"/>
</dbReference>
<evidence type="ECO:0000256" key="7">
    <source>
        <dbReference type="ARBA" id="ARBA00022679"/>
    </source>
</evidence>
<evidence type="ECO:0000256" key="1">
    <source>
        <dbReference type="ARBA" id="ARBA00000968"/>
    </source>
</evidence>
<dbReference type="Proteomes" id="UP001651050">
    <property type="component" value="Unassembled WGS sequence"/>
</dbReference>
<dbReference type="GO" id="GO:0004746">
    <property type="term" value="F:riboflavin synthase activity"/>
    <property type="evidence" value="ECO:0007669"/>
    <property type="project" value="UniProtKB-EC"/>
</dbReference>
<name>A0ABT0J2H9_9MICO</name>
<dbReference type="InterPro" id="IPR026017">
    <property type="entry name" value="Lumazine-bd_dom"/>
</dbReference>
<dbReference type="NCBIfam" id="TIGR00187">
    <property type="entry name" value="ribE"/>
    <property type="match status" value="1"/>
</dbReference>
<proteinExistence type="predicted"/>
<dbReference type="PROSITE" id="PS51177">
    <property type="entry name" value="LUMAZINE_BIND"/>
    <property type="match status" value="2"/>
</dbReference>
<accession>A0ABT0J2H9</accession>